<accession>A0A6S7AX39</accession>
<dbReference type="Gene3D" id="3.40.50.2000">
    <property type="entry name" value="Glycogen Phosphorylase B"/>
    <property type="match status" value="1"/>
</dbReference>
<dbReference type="PANTHER" id="PTHR46401">
    <property type="entry name" value="GLYCOSYLTRANSFERASE WBBK-RELATED"/>
    <property type="match status" value="1"/>
</dbReference>
<dbReference type="RefSeq" id="WP_175148506.1">
    <property type="nucleotide sequence ID" value="NZ_CADIKK010000004.1"/>
</dbReference>
<organism evidence="3 4">
    <name type="scientific">Paraburkholderia ultramafica</name>
    <dbReference type="NCBI Taxonomy" id="1544867"/>
    <lineage>
        <taxon>Bacteria</taxon>
        <taxon>Pseudomonadati</taxon>
        <taxon>Pseudomonadota</taxon>
        <taxon>Betaproteobacteria</taxon>
        <taxon>Burkholderiales</taxon>
        <taxon>Burkholderiaceae</taxon>
        <taxon>Paraburkholderia</taxon>
    </lineage>
</organism>
<keyword evidence="4" id="KW-1185">Reference proteome</keyword>
<dbReference type="Pfam" id="PF00534">
    <property type="entry name" value="Glycos_transf_1"/>
    <property type="match status" value="1"/>
</dbReference>
<evidence type="ECO:0000313" key="4">
    <source>
        <dbReference type="Proteomes" id="UP000494365"/>
    </source>
</evidence>
<dbReference type="Proteomes" id="UP000494365">
    <property type="component" value="Unassembled WGS sequence"/>
</dbReference>
<dbReference type="SUPFAM" id="SSF53756">
    <property type="entry name" value="UDP-Glycosyltransferase/glycogen phosphorylase"/>
    <property type="match status" value="1"/>
</dbReference>
<name>A0A6S7AX39_9BURK</name>
<proteinExistence type="predicted"/>
<keyword evidence="1" id="KW-0808">Transferase</keyword>
<dbReference type="EMBL" id="CADIKK010000004">
    <property type="protein sequence ID" value="CAB3780668.1"/>
    <property type="molecule type" value="Genomic_DNA"/>
</dbReference>
<protein>
    <recommendedName>
        <fullName evidence="2">Glycosyl transferase family 1 domain-containing protein</fullName>
    </recommendedName>
</protein>
<dbReference type="InterPro" id="IPR001296">
    <property type="entry name" value="Glyco_trans_1"/>
</dbReference>
<gene>
    <name evidence="3" type="ORF">LMG28614_01066</name>
</gene>
<dbReference type="PANTHER" id="PTHR46401:SF2">
    <property type="entry name" value="GLYCOSYLTRANSFERASE WBBK-RELATED"/>
    <property type="match status" value="1"/>
</dbReference>
<sequence>MHFKILLTTHSTAFMTSGGGESELVQVAELLNDSDVQADIYGIRSRPLRFYDAVMHFSVHADGEAIIRETVNHGKKLFVWPNVWWLSPPDAAEIGRIEAIARRADRLLFKSSTELDHFNTYITADPGKCVVVGSGISDRFLAPADKDLLPTVCDVSDYVLCLGLIEPVKNQLELIRALNQLEINGLMVGGFRDDEYNRQCMREAHRGIHFLPFIQPCSALLRSALANALVVAEPSFDPPGRSCLEGAFVKKPLVVVDGDWQREHFDDNVWYAASTSASDIAPAIQAALADKGRDEKIESNYERVYARHSSSTVAADLIKHLIDAGLTNY</sequence>
<reference evidence="3 4" key="1">
    <citation type="submission" date="2020-04" db="EMBL/GenBank/DDBJ databases">
        <authorList>
            <person name="De Canck E."/>
        </authorList>
    </citation>
    <scope>NUCLEOTIDE SEQUENCE [LARGE SCALE GENOMIC DNA]</scope>
    <source>
        <strain evidence="3 4">LMG 28614</strain>
    </source>
</reference>
<dbReference type="AlphaFoldDB" id="A0A6S7AX39"/>
<feature type="domain" description="Glycosyl transferase family 1" evidence="2">
    <location>
        <begin position="158"/>
        <end position="300"/>
    </location>
</feature>
<evidence type="ECO:0000256" key="1">
    <source>
        <dbReference type="ARBA" id="ARBA00022679"/>
    </source>
</evidence>
<evidence type="ECO:0000313" key="3">
    <source>
        <dbReference type="EMBL" id="CAB3780668.1"/>
    </source>
</evidence>
<dbReference type="GO" id="GO:0016757">
    <property type="term" value="F:glycosyltransferase activity"/>
    <property type="evidence" value="ECO:0007669"/>
    <property type="project" value="InterPro"/>
</dbReference>
<evidence type="ECO:0000259" key="2">
    <source>
        <dbReference type="Pfam" id="PF00534"/>
    </source>
</evidence>
<dbReference type="GO" id="GO:0009103">
    <property type="term" value="P:lipopolysaccharide biosynthetic process"/>
    <property type="evidence" value="ECO:0007669"/>
    <property type="project" value="TreeGrafter"/>
</dbReference>